<proteinExistence type="predicted"/>
<dbReference type="EMBL" id="GGEC01082567">
    <property type="protein sequence ID" value="MBX63051.1"/>
    <property type="molecule type" value="Transcribed_RNA"/>
</dbReference>
<organism evidence="2">
    <name type="scientific">Rhizophora mucronata</name>
    <name type="common">Asiatic mangrove</name>
    <dbReference type="NCBI Taxonomy" id="61149"/>
    <lineage>
        <taxon>Eukaryota</taxon>
        <taxon>Viridiplantae</taxon>
        <taxon>Streptophyta</taxon>
        <taxon>Embryophyta</taxon>
        <taxon>Tracheophyta</taxon>
        <taxon>Spermatophyta</taxon>
        <taxon>Magnoliopsida</taxon>
        <taxon>eudicotyledons</taxon>
        <taxon>Gunneridae</taxon>
        <taxon>Pentapetalae</taxon>
        <taxon>rosids</taxon>
        <taxon>fabids</taxon>
        <taxon>Malpighiales</taxon>
        <taxon>Rhizophoraceae</taxon>
        <taxon>Rhizophora</taxon>
    </lineage>
</organism>
<protein>
    <submittedName>
        <fullName evidence="2">Uncharacterized protein</fullName>
    </submittedName>
</protein>
<reference evidence="2" key="1">
    <citation type="submission" date="2018-02" db="EMBL/GenBank/DDBJ databases">
        <title>Rhizophora mucronata_Transcriptome.</title>
        <authorList>
            <person name="Meera S.P."/>
            <person name="Sreeshan A."/>
            <person name="Augustine A."/>
        </authorList>
    </citation>
    <scope>NUCLEOTIDE SEQUENCE</scope>
    <source>
        <tissue evidence="2">Leaf</tissue>
    </source>
</reference>
<keyword evidence="1" id="KW-1133">Transmembrane helix</keyword>
<feature type="transmembrane region" description="Helical" evidence="1">
    <location>
        <begin position="15"/>
        <end position="34"/>
    </location>
</feature>
<accession>A0A2P2Q7U0</accession>
<evidence type="ECO:0000313" key="2">
    <source>
        <dbReference type="EMBL" id="MBX63051.1"/>
    </source>
</evidence>
<keyword evidence="1" id="KW-0472">Membrane</keyword>
<evidence type="ECO:0000256" key="1">
    <source>
        <dbReference type="SAM" id="Phobius"/>
    </source>
</evidence>
<name>A0A2P2Q7U0_RHIMU</name>
<sequence length="61" mass="6920">MISDYGARRGQRPEAGGQVILAIVLPTPWALRGLQRYMAQKMCSTSQGWIWMAQKKIKLND</sequence>
<keyword evidence="1" id="KW-0812">Transmembrane</keyword>
<dbReference type="AlphaFoldDB" id="A0A2P2Q7U0"/>